<dbReference type="AlphaFoldDB" id="A0A8K0RQB2"/>
<organism evidence="1 2">
    <name type="scientific">Fusarium tricinctum</name>
    <dbReference type="NCBI Taxonomy" id="61284"/>
    <lineage>
        <taxon>Eukaryota</taxon>
        <taxon>Fungi</taxon>
        <taxon>Dikarya</taxon>
        <taxon>Ascomycota</taxon>
        <taxon>Pezizomycotina</taxon>
        <taxon>Sordariomycetes</taxon>
        <taxon>Hypocreomycetidae</taxon>
        <taxon>Hypocreales</taxon>
        <taxon>Nectriaceae</taxon>
        <taxon>Fusarium</taxon>
        <taxon>Fusarium tricinctum species complex</taxon>
    </lineage>
</organism>
<sequence length="254" mass="29254">MQVVIPEYNVPAREVLDVENLRVDQFKWLNTSDIPLEFWVRLAHACFRLVRRDPNDSRRPHLNGGEQNHALQYVGHAIDKWNKGDREDPVYLGVRPNSDLADIAAVARRERSAAAFMLQQPSRKATSLEPRQPQPERSALIQKTITAEDWHDGNRQWLEKVLDKNVTPEELADIRKHITEATAPLVSKMHREKILLACYQLQLSNHITWLQQPAEDRITVKFLSKEPHLTSGPMMEVSRELEALALSDIDRELA</sequence>
<name>A0A8K0RQB2_9HYPO</name>
<gene>
    <name evidence="1" type="ORF">BKA59DRAFT_514615</name>
</gene>
<dbReference type="OrthoDB" id="5053917at2759"/>
<comment type="caution">
    <text evidence="1">The sequence shown here is derived from an EMBL/GenBank/DDBJ whole genome shotgun (WGS) entry which is preliminary data.</text>
</comment>
<protein>
    <submittedName>
        <fullName evidence="1">Uncharacterized protein</fullName>
    </submittedName>
</protein>
<dbReference type="Proteomes" id="UP000813427">
    <property type="component" value="Unassembled WGS sequence"/>
</dbReference>
<evidence type="ECO:0000313" key="2">
    <source>
        <dbReference type="Proteomes" id="UP000813427"/>
    </source>
</evidence>
<accession>A0A8K0RQB2</accession>
<keyword evidence="2" id="KW-1185">Reference proteome</keyword>
<evidence type="ECO:0000313" key="1">
    <source>
        <dbReference type="EMBL" id="KAH7238322.1"/>
    </source>
</evidence>
<reference evidence="1" key="1">
    <citation type="journal article" date="2021" name="Nat. Commun.">
        <title>Genetic determinants of endophytism in the Arabidopsis root mycobiome.</title>
        <authorList>
            <person name="Mesny F."/>
            <person name="Miyauchi S."/>
            <person name="Thiergart T."/>
            <person name="Pickel B."/>
            <person name="Atanasova L."/>
            <person name="Karlsson M."/>
            <person name="Huettel B."/>
            <person name="Barry K.W."/>
            <person name="Haridas S."/>
            <person name="Chen C."/>
            <person name="Bauer D."/>
            <person name="Andreopoulos W."/>
            <person name="Pangilinan J."/>
            <person name="LaButti K."/>
            <person name="Riley R."/>
            <person name="Lipzen A."/>
            <person name="Clum A."/>
            <person name="Drula E."/>
            <person name="Henrissat B."/>
            <person name="Kohler A."/>
            <person name="Grigoriev I.V."/>
            <person name="Martin F.M."/>
            <person name="Hacquard S."/>
        </authorList>
    </citation>
    <scope>NUCLEOTIDE SEQUENCE</scope>
    <source>
        <strain evidence="1">MPI-SDFR-AT-0068</strain>
    </source>
</reference>
<dbReference type="EMBL" id="JAGPXF010000006">
    <property type="protein sequence ID" value="KAH7238322.1"/>
    <property type="molecule type" value="Genomic_DNA"/>
</dbReference>
<proteinExistence type="predicted"/>